<feature type="coiled-coil region" evidence="18">
    <location>
        <begin position="371"/>
        <end position="405"/>
    </location>
</feature>
<dbReference type="SMART" id="SM00387">
    <property type="entry name" value="HATPase_c"/>
    <property type="match status" value="1"/>
</dbReference>
<feature type="domain" description="PAS" evidence="21">
    <location>
        <begin position="9"/>
        <end position="79"/>
    </location>
</feature>
<dbReference type="GO" id="GO:0009927">
    <property type="term" value="F:histidine phosphotransfer kinase activity"/>
    <property type="evidence" value="ECO:0007669"/>
    <property type="project" value="TreeGrafter"/>
</dbReference>
<feature type="domain" description="PAS" evidence="21">
    <location>
        <begin position="253"/>
        <end position="325"/>
    </location>
</feature>
<keyword evidence="12" id="KW-1133">Transmembrane helix</keyword>
<keyword evidence="18" id="KW-0175">Coiled coil</keyword>
<evidence type="ECO:0000313" key="23">
    <source>
        <dbReference type="EMBL" id="ABR48230.1"/>
    </source>
</evidence>
<evidence type="ECO:0000256" key="17">
    <source>
        <dbReference type="PROSITE-ProRule" id="PRU00169"/>
    </source>
</evidence>
<dbReference type="CDD" id="cd00130">
    <property type="entry name" value="PAS"/>
    <property type="match status" value="3"/>
</dbReference>
<keyword evidence="10 23" id="KW-0418">Kinase</keyword>
<dbReference type="PROSITE" id="PS50110">
    <property type="entry name" value="RESPONSE_REGULATORY"/>
    <property type="match status" value="1"/>
</dbReference>
<dbReference type="Gene3D" id="3.30.450.20">
    <property type="entry name" value="PAS domain"/>
    <property type="match status" value="3"/>
</dbReference>
<dbReference type="InterPro" id="IPR004358">
    <property type="entry name" value="Sig_transdc_His_kin-like_C"/>
</dbReference>
<dbReference type="Gene3D" id="1.10.287.130">
    <property type="match status" value="1"/>
</dbReference>
<evidence type="ECO:0000256" key="7">
    <source>
        <dbReference type="ARBA" id="ARBA00022679"/>
    </source>
</evidence>
<evidence type="ECO:0000256" key="10">
    <source>
        <dbReference type="ARBA" id="ARBA00022777"/>
    </source>
</evidence>
<dbReference type="CDD" id="cd00082">
    <property type="entry name" value="HisKA"/>
    <property type="match status" value="1"/>
</dbReference>
<dbReference type="eggNOG" id="COG2205">
    <property type="taxonomic scope" value="Bacteria"/>
</dbReference>
<keyword evidence="13" id="KW-0902">Two-component regulatory system</keyword>
<dbReference type="GO" id="GO:0005886">
    <property type="term" value="C:plasma membrane"/>
    <property type="evidence" value="ECO:0007669"/>
    <property type="project" value="TreeGrafter"/>
</dbReference>
<dbReference type="Pfam" id="PF13426">
    <property type="entry name" value="PAS_9"/>
    <property type="match status" value="2"/>
</dbReference>
<evidence type="ECO:0000313" key="24">
    <source>
        <dbReference type="Proteomes" id="UP000001572"/>
    </source>
</evidence>
<evidence type="ECO:0000259" key="19">
    <source>
        <dbReference type="PROSITE" id="PS50109"/>
    </source>
</evidence>
<dbReference type="SUPFAM" id="SSF55785">
    <property type="entry name" value="PYP-like sensor domain (PAS domain)"/>
    <property type="match status" value="3"/>
</dbReference>
<dbReference type="SUPFAM" id="SSF52172">
    <property type="entry name" value="CheY-like"/>
    <property type="match status" value="1"/>
</dbReference>
<evidence type="ECO:0000256" key="4">
    <source>
        <dbReference type="ARBA" id="ARBA00012438"/>
    </source>
</evidence>
<accession>A6TPW2</accession>
<dbReference type="OrthoDB" id="9790669at2"/>
<dbReference type="InterPro" id="IPR013655">
    <property type="entry name" value="PAS_fold_3"/>
</dbReference>
<gene>
    <name evidence="23" type="ordered locus">Amet_2069</name>
</gene>
<name>A6TPW2_ALKMQ</name>
<dbReference type="PANTHER" id="PTHR43047:SF72">
    <property type="entry name" value="OSMOSENSING HISTIDINE PROTEIN KINASE SLN1"/>
    <property type="match status" value="1"/>
</dbReference>
<keyword evidence="24" id="KW-1185">Reference proteome</keyword>
<keyword evidence="9" id="KW-0547">Nucleotide-binding</keyword>
<dbReference type="Pfam" id="PF02518">
    <property type="entry name" value="HATPase_c"/>
    <property type="match status" value="1"/>
</dbReference>
<feature type="domain" description="PAC" evidence="22">
    <location>
        <begin position="327"/>
        <end position="380"/>
    </location>
</feature>
<dbReference type="Gene3D" id="3.30.565.10">
    <property type="entry name" value="Histidine kinase-like ATPase, C-terminal domain"/>
    <property type="match status" value="1"/>
</dbReference>
<reference evidence="24" key="1">
    <citation type="journal article" date="2016" name="Genome Announc.">
        <title>Complete genome sequence of Alkaliphilus metalliredigens strain QYMF, an alkaliphilic and metal-reducing bacterium isolated from borax-contaminated leachate ponds.</title>
        <authorList>
            <person name="Hwang C."/>
            <person name="Copeland A."/>
            <person name="Lucas S."/>
            <person name="Lapidus A."/>
            <person name="Barry K."/>
            <person name="Detter J.C."/>
            <person name="Glavina Del Rio T."/>
            <person name="Hammon N."/>
            <person name="Israni S."/>
            <person name="Dalin E."/>
            <person name="Tice H."/>
            <person name="Pitluck S."/>
            <person name="Chertkov O."/>
            <person name="Brettin T."/>
            <person name="Bruce D."/>
            <person name="Han C."/>
            <person name="Schmutz J."/>
            <person name="Larimer F."/>
            <person name="Land M.L."/>
            <person name="Hauser L."/>
            <person name="Kyrpides N."/>
            <person name="Mikhailova N."/>
            <person name="Ye Q."/>
            <person name="Zhou J."/>
            <person name="Richardson P."/>
            <person name="Fields M.W."/>
        </authorList>
    </citation>
    <scope>NUCLEOTIDE SEQUENCE [LARGE SCALE GENOMIC DNA]</scope>
    <source>
        <strain evidence="24">QYMF</strain>
    </source>
</reference>
<dbReference type="SMART" id="SM00086">
    <property type="entry name" value="PAC"/>
    <property type="match status" value="2"/>
</dbReference>
<dbReference type="InterPro" id="IPR000700">
    <property type="entry name" value="PAS-assoc_C"/>
</dbReference>
<sequence length="773" mass="88928">MDDMKKEEVNTNYKNVLEDLMDIILIVDKNGKIVYGNKRAVETYGYTYEELVNLSVFDLRNQDIEEPVQEQLKQALLRGIEFKTYHYKKNGTKFPVEVRSRYSGEQSKGNVVSIIRDISHIDKIAKDAEMFSVSLDILDDAIVTFTKDLKVSLWSKAAEEKLGYTKEEIVGQNIKILVPNEKIKEFENEIFEVRKGNVVERLETIRLHKNGNAIDVSISVSPFYDPDGVLIGVLGVYKDISQRKELAKQLKRNEERWRYALEGGRFGIWDWDIENNKIFSADLWKEILGYNEGELNDTYEDWMSKVHPEDFPYVKDKLNKHSRGEKYIDEFRMKCKDNTYKYLRAKGQIIEWREDGNPLRMMGTLEDITDRKIIEEELKEKYKQLELLKEEAENANKAKSQFLANMSHEIRTPMNGIFGVVQLLESTDVGAEQNKYINMLKESTHTLAGIINDILDISKIESGTFKLNNEPFNLTEMISSIYHGLLVDGNAKGLEVGYYLDPNINPQVIGDELKLKQILTNLISNAVKYTEQGFVSFRVNRISFDEHTEKIQFNVKDSGIGIKDGFKEKIFEDFSQEDSSTRKKYQGTGLGLAISKNLALLMQGDISFESKLGEGSIFTFTCELQKSRTEDVNTKNHDIVKEKVEYSNQNSNKVILCVEDNIMNQEVMESIVTKKGYQYLAAYNAKEALDILENKKVHLILMDIQLPDLNGFEITKSIRMAKGPMKDVPIIAVTAYVDHKIENKCIQAGINDYMPKPLDLEKLYEMLESYLEG</sequence>
<dbReference type="RefSeq" id="WP_012063210.1">
    <property type="nucleotide sequence ID" value="NC_009633.1"/>
</dbReference>
<dbReference type="Pfam" id="PF00072">
    <property type="entry name" value="Response_reg"/>
    <property type="match status" value="1"/>
</dbReference>
<dbReference type="EMBL" id="CP000724">
    <property type="protein sequence ID" value="ABR48230.1"/>
    <property type="molecule type" value="Genomic_DNA"/>
</dbReference>
<evidence type="ECO:0000256" key="8">
    <source>
        <dbReference type="ARBA" id="ARBA00022692"/>
    </source>
</evidence>
<proteinExistence type="inferred from homology"/>
<evidence type="ECO:0000256" key="1">
    <source>
        <dbReference type="ARBA" id="ARBA00000085"/>
    </source>
</evidence>
<evidence type="ECO:0000256" key="16">
    <source>
        <dbReference type="ARBA" id="ARBA00074306"/>
    </source>
</evidence>
<dbReference type="SMART" id="SM00448">
    <property type="entry name" value="REC"/>
    <property type="match status" value="1"/>
</dbReference>
<dbReference type="SMART" id="SM00091">
    <property type="entry name" value="PAS"/>
    <property type="match status" value="3"/>
</dbReference>
<dbReference type="Gene3D" id="3.40.50.2300">
    <property type="match status" value="1"/>
</dbReference>
<evidence type="ECO:0000256" key="9">
    <source>
        <dbReference type="ARBA" id="ARBA00022741"/>
    </source>
</evidence>
<evidence type="ECO:0000256" key="18">
    <source>
        <dbReference type="SAM" id="Coils"/>
    </source>
</evidence>
<dbReference type="FunFam" id="1.10.287.130:FF:000004">
    <property type="entry name" value="Ethylene receptor 1"/>
    <property type="match status" value="1"/>
</dbReference>
<protein>
    <recommendedName>
        <fullName evidence="16">Circadian input-output histidine kinase CikA</fullName>
        <ecNumber evidence="4">2.7.13.3</ecNumber>
    </recommendedName>
    <alternativeName>
        <fullName evidence="5">Stage 0 sporulation protein A homolog</fullName>
    </alternativeName>
</protein>
<evidence type="ECO:0000259" key="22">
    <source>
        <dbReference type="PROSITE" id="PS50113"/>
    </source>
</evidence>
<dbReference type="InterPro" id="IPR003661">
    <property type="entry name" value="HisK_dim/P_dom"/>
</dbReference>
<dbReference type="GO" id="GO:0005524">
    <property type="term" value="F:ATP binding"/>
    <property type="evidence" value="ECO:0007669"/>
    <property type="project" value="UniProtKB-KW"/>
</dbReference>
<evidence type="ECO:0000256" key="12">
    <source>
        <dbReference type="ARBA" id="ARBA00022989"/>
    </source>
</evidence>
<evidence type="ECO:0000259" key="21">
    <source>
        <dbReference type="PROSITE" id="PS50112"/>
    </source>
</evidence>
<dbReference type="Proteomes" id="UP000001572">
    <property type="component" value="Chromosome"/>
</dbReference>
<comment type="subcellular location">
    <subcellularLocation>
        <location evidence="2">Membrane</location>
    </subcellularLocation>
</comment>
<keyword evidence="6 17" id="KW-0597">Phosphoprotein</keyword>
<dbReference type="GO" id="GO:0000155">
    <property type="term" value="F:phosphorelay sensor kinase activity"/>
    <property type="evidence" value="ECO:0007669"/>
    <property type="project" value="InterPro"/>
</dbReference>
<dbReference type="InterPro" id="IPR005467">
    <property type="entry name" value="His_kinase_dom"/>
</dbReference>
<dbReference type="HOGENOM" id="CLU_000445_114_15_9"/>
<keyword evidence="7" id="KW-0808">Transferase</keyword>
<dbReference type="InterPro" id="IPR003594">
    <property type="entry name" value="HATPase_dom"/>
</dbReference>
<dbReference type="InterPro" id="IPR036097">
    <property type="entry name" value="HisK_dim/P_sf"/>
</dbReference>
<evidence type="ECO:0000256" key="5">
    <source>
        <dbReference type="ARBA" id="ARBA00018672"/>
    </source>
</evidence>
<dbReference type="KEGG" id="amt:Amet_2069"/>
<comment type="function">
    <text evidence="15">May play the central regulatory role in sporulation. It may be an element of the effector pathway responsible for the activation of sporulation genes in response to nutritional stress. Spo0A may act in concert with spo0H (a sigma factor) to control the expression of some genes that are critical to the sporulation process.</text>
</comment>
<dbReference type="FunFam" id="3.30.565.10:FF:000010">
    <property type="entry name" value="Sensor histidine kinase RcsC"/>
    <property type="match status" value="1"/>
</dbReference>
<evidence type="ECO:0000256" key="13">
    <source>
        <dbReference type="ARBA" id="ARBA00023012"/>
    </source>
</evidence>
<keyword evidence="8" id="KW-0812">Transmembrane</keyword>
<evidence type="ECO:0000259" key="20">
    <source>
        <dbReference type="PROSITE" id="PS50110"/>
    </source>
</evidence>
<evidence type="ECO:0000256" key="2">
    <source>
        <dbReference type="ARBA" id="ARBA00004370"/>
    </source>
</evidence>
<evidence type="ECO:0000256" key="3">
    <source>
        <dbReference type="ARBA" id="ARBA00006402"/>
    </source>
</evidence>
<dbReference type="PROSITE" id="PS50109">
    <property type="entry name" value="HIS_KIN"/>
    <property type="match status" value="1"/>
</dbReference>
<dbReference type="InterPro" id="IPR035965">
    <property type="entry name" value="PAS-like_dom_sf"/>
</dbReference>
<dbReference type="NCBIfam" id="TIGR00229">
    <property type="entry name" value="sensory_box"/>
    <property type="match status" value="3"/>
</dbReference>
<dbReference type="AlphaFoldDB" id="A6TPW2"/>
<comment type="catalytic activity">
    <reaction evidence="1">
        <text>ATP + protein L-histidine = ADP + protein N-phospho-L-histidine.</text>
        <dbReference type="EC" id="2.7.13.3"/>
    </reaction>
</comment>
<dbReference type="eggNOG" id="COG0784">
    <property type="taxonomic scope" value="Bacteria"/>
</dbReference>
<feature type="domain" description="Histidine kinase" evidence="19">
    <location>
        <begin position="405"/>
        <end position="626"/>
    </location>
</feature>
<dbReference type="SMART" id="SM00388">
    <property type="entry name" value="HisKA"/>
    <property type="match status" value="1"/>
</dbReference>
<comment type="similarity">
    <text evidence="3">In the N-terminal section; belongs to the phytochrome family.</text>
</comment>
<evidence type="ECO:0000256" key="15">
    <source>
        <dbReference type="ARBA" id="ARBA00024867"/>
    </source>
</evidence>
<dbReference type="Pfam" id="PF08447">
    <property type="entry name" value="PAS_3"/>
    <property type="match status" value="1"/>
</dbReference>
<dbReference type="eggNOG" id="COG3829">
    <property type="taxonomic scope" value="Bacteria"/>
</dbReference>
<dbReference type="Pfam" id="PF00512">
    <property type="entry name" value="HisKA"/>
    <property type="match status" value="1"/>
</dbReference>
<dbReference type="PROSITE" id="PS50113">
    <property type="entry name" value="PAC"/>
    <property type="match status" value="2"/>
</dbReference>
<keyword evidence="14" id="KW-0472">Membrane</keyword>
<feature type="domain" description="PAC" evidence="22">
    <location>
        <begin position="200"/>
        <end position="252"/>
    </location>
</feature>
<dbReference type="InterPro" id="IPR011006">
    <property type="entry name" value="CheY-like_superfamily"/>
</dbReference>
<organism evidence="23 24">
    <name type="scientific">Alkaliphilus metalliredigens (strain QYMF)</name>
    <dbReference type="NCBI Taxonomy" id="293826"/>
    <lineage>
        <taxon>Bacteria</taxon>
        <taxon>Bacillati</taxon>
        <taxon>Bacillota</taxon>
        <taxon>Clostridia</taxon>
        <taxon>Peptostreptococcales</taxon>
        <taxon>Natronincolaceae</taxon>
        <taxon>Alkaliphilus</taxon>
    </lineage>
</organism>
<evidence type="ECO:0000256" key="14">
    <source>
        <dbReference type="ARBA" id="ARBA00023136"/>
    </source>
</evidence>
<dbReference type="PROSITE" id="PS50112">
    <property type="entry name" value="PAS"/>
    <property type="match status" value="3"/>
</dbReference>
<evidence type="ECO:0000256" key="6">
    <source>
        <dbReference type="ARBA" id="ARBA00022553"/>
    </source>
</evidence>
<dbReference type="InterPro" id="IPR001610">
    <property type="entry name" value="PAC"/>
</dbReference>
<dbReference type="CDD" id="cd17546">
    <property type="entry name" value="REC_hyHK_CKI1_RcsC-like"/>
    <property type="match status" value="1"/>
</dbReference>
<dbReference type="SUPFAM" id="SSF55874">
    <property type="entry name" value="ATPase domain of HSP90 chaperone/DNA topoisomerase II/histidine kinase"/>
    <property type="match status" value="1"/>
</dbReference>
<dbReference type="STRING" id="293826.Amet_2069"/>
<dbReference type="InterPro" id="IPR036890">
    <property type="entry name" value="HATPase_C_sf"/>
</dbReference>
<feature type="modified residue" description="4-aspartylphosphate" evidence="17">
    <location>
        <position position="703"/>
    </location>
</feature>
<keyword evidence="11" id="KW-0067">ATP-binding</keyword>
<evidence type="ECO:0000256" key="11">
    <source>
        <dbReference type="ARBA" id="ARBA00022840"/>
    </source>
</evidence>
<feature type="domain" description="Response regulatory" evidence="20">
    <location>
        <begin position="654"/>
        <end position="771"/>
    </location>
</feature>
<dbReference type="PANTHER" id="PTHR43047">
    <property type="entry name" value="TWO-COMPONENT HISTIDINE PROTEIN KINASE"/>
    <property type="match status" value="1"/>
</dbReference>
<feature type="domain" description="PAS" evidence="21">
    <location>
        <begin position="127"/>
        <end position="197"/>
    </location>
</feature>
<dbReference type="SUPFAM" id="SSF47384">
    <property type="entry name" value="Homodimeric domain of signal transducing histidine kinase"/>
    <property type="match status" value="1"/>
</dbReference>
<dbReference type="EC" id="2.7.13.3" evidence="4"/>
<dbReference type="InterPro" id="IPR000014">
    <property type="entry name" value="PAS"/>
</dbReference>
<dbReference type="CDD" id="cd16922">
    <property type="entry name" value="HATPase_EvgS-ArcB-TorS-like"/>
    <property type="match status" value="1"/>
</dbReference>
<dbReference type="PRINTS" id="PR00344">
    <property type="entry name" value="BCTRLSENSOR"/>
</dbReference>
<dbReference type="InterPro" id="IPR001789">
    <property type="entry name" value="Sig_transdc_resp-reg_receiver"/>
</dbReference>